<evidence type="ECO:0000256" key="1">
    <source>
        <dbReference type="ARBA" id="ARBA00004606"/>
    </source>
</evidence>
<dbReference type="Gene3D" id="2.60.40.1660">
    <property type="entry name" value="Na, k-atpase alpha subunit"/>
    <property type="match status" value="1"/>
</dbReference>
<keyword evidence="4" id="KW-0735">Signal-anchor</keyword>
<feature type="non-terminal residue" evidence="7">
    <location>
        <position position="1"/>
    </location>
</feature>
<dbReference type="PANTHER" id="PTHR11523">
    <property type="entry name" value="SODIUM/POTASSIUM-DEPENDENT ATPASE BETA SUBUNIT"/>
    <property type="match status" value="1"/>
</dbReference>
<dbReference type="GO" id="GO:1990573">
    <property type="term" value="P:potassium ion import across plasma membrane"/>
    <property type="evidence" value="ECO:0007669"/>
    <property type="project" value="TreeGrafter"/>
</dbReference>
<dbReference type="InterPro" id="IPR000402">
    <property type="entry name" value="Na/K_ATPase_sub_beta"/>
</dbReference>
<evidence type="ECO:0000256" key="2">
    <source>
        <dbReference type="ARBA" id="ARBA00005876"/>
    </source>
</evidence>
<feature type="non-terminal residue" evidence="7">
    <location>
        <position position="101"/>
    </location>
</feature>
<dbReference type="AlphaFoldDB" id="A0A1B6FHT3"/>
<dbReference type="GO" id="GO:0036376">
    <property type="term" value="P:sodium ion export across plasma membrane"/>
    <property type="evidence" value="ECO:0007669"/>
    <property type="project" value="TreeGrafter"/>
</dbReference>
<comment type="similarity">
    <text evidence="2">Belongs to the X(+)/potassium ATPases subunit beta family.</text>
</comment>
<dbReference type="InterPro" id="IPR038702">
    <property type="entry name" value="Na/K_ATPase_sub_beta_sf"/>
</dbReference>
<sequence length="101" mass="11393">GTNPGLGFRPMPPEEHVESTLIWYNQNNEQSKVHWIHQVSQFLEDYKVKDASNQKPCSYEGPKVTGDDVCVFDVANFQACHENGFQYNTTGNGGPCIFLKL</sequence>
<keyword evidence="5" id="KW-1133">Transmembrane helix</keyword>
<dbReference type="GO" id="GO:0030007">
    <property type="term" value="P:intracellular potassium ion homeostasis"/>
    <property type="evidence" value="ECO:0007669"/>
    <property type="project" value="TreeGrafter"/>
</dbReference>
<comment type="subcellular location">
    <subcellularLocation>
        <location evidence="1">Membrane</location>
        <topology evidence="1">Single-pass type II membrane protein</topology>
    </subcellularLocation>
</comment>
<accession>A0A1B6FHT3</accession>
<dbReference type="PANTHER" id="PTHR11523:SF28">
    <property type="entry name" value="NA_K-ATPASE BETA SUBUNIT ISOFORM 4-RELATED"/>
    <property type="match status" value="1"/>
</dbReference>
<gene>
    <name evidence="7" type="ORF">g.2757</name>
</gene>
<keyword evidence="3" id="KW-0812">Transmembrane</keyword>
<name>A0A1B6FHT3_9HEMI</name>
<evidence type="ECO:0000256" key="6">
    <source>
        <dbReference type="ARBA" id="ARBA00023136"/>
    </source>
</evidence>
<dbReference type="Pfam" id="PF00287">
    <property type="entry name" value="Na_K-ATPase"/>
    <property type="match status" value="1"/>
</dbReference>
<organism evidence="7">
    <name type="scientific">Cuerna arida</name>
    <dbReference type="NCBI Taxonomy" id="1464854"/>
    <lineage>
        <taxon>Eukaryota</taxon>
        <taxon>Metazoa</taxon>
        <taxon>Ecdysozoa</taxon>
        <taxon>Arthropoda</taxon>
        <taxon>Hexapoda</taxon>
        <taxon>Insecta</taxon>
        <taxon>Pterygota</taxon>
        <taxon>Neoptera</taxon>
        <taxon>Paraneoptera</taxon>
        <taxon>Hemiptera</taxon>
        <taxon>Auchenorrhyncha</taxon>
        <taxon>Membracoidea</taxon>
        <taxon>Cicadellidae</taxon>
        <taxon>Cicadellinae</taxon>
        <taxon>Proconiini</taxon>
        <taxon>Cuerna</taxon>
    </lineage>
</organism>
<proteinExistence type="inferred from homology"/>
<dbReference type="GO" id="GO:0006883">
    <property type="term" value="P:intracellular sodium ion homeostasis"/>
    <property type="evidence" value="ECO:0007669"/>
    <property type="project" value="TreeGrafter"/>
</dbReference>
<protein>
    <submittedName>
        <fullName evidence="7">Uncharacterized protein</fullName>
    </submittedName>
</protein>
<dbReference type="GO" id="GO:0005890">
    <property type="term" value="C:sodium:potassium-exchanging ATPase complex"/>
    <property type="evidence" value="ECO:0007669"/>
    <property type="project" value="InterPro"/>
</dbReference>
<evidence type="ECO:0000256" key="4">
    <source>
        <dbReference type="ARBA" id="ARBA00022968"/>
    </source>
</evidence>
<evidence type="ECO:0000256" key="3">
    <source>
        <dbReference type="ARBA" id="ARBA00022692"/>
    </source>
</evidence>
<evidence type="ECO:0000313" key="7">
    <source>
        <dbReference type="EMBL" id="JAS49740.1"/>
    </source>
</evidence>
<evidence type="ECO:0000256" key="5">
    <source>
        <dbReference type="ARBA" id="ARBA00022989"/>
    </source>
</evidence>
<keyword evidence="6" id="KW-0472">Membrane</keyword>
<dbReference type="EMBL" id="GECZ01020029">
    <property type="protein sequence ID" value="JAS49740.1"/>
    <property type="molecule type" value="Transcribed_RNA"/>
</dbReference>
<dbReference type="GO" id="GO:0001671">
    <property type="term" value="F:ATPase activator activity"/>
    <property type="evidence" value="ECO:0007669"/>
    <property type="project" value="TreeGrafter"/>
</dbReference>
<reference evidence="7" key="1">
    <citation type="submission" date="2015-11" db="EMBL/GenBank/DDBJ databases">
        <title>De novo transcriptome assembly of four potential Pierce s Disease insect vectors from Arizona vineyards.</title>
        <authorList>
            <person name="Tassone E.E."/>
        </authorList>
    </citation>
    <scope>NUCLEOTIDE SEQUENCE</scope>
</reference>